<reference evidence="1 2" key="1">
    <citation type="journal article" date="2023" name="Sci. Data">
        <title>Genome assembly of the Korean intertidal mud-creeper Batillaria attramentaria.</title>
        <authorList>
            <person name="Patra A.K."/>
            <person name="Ho P.T."/>
            <person name="Jun S."/>
            <person name="Lee S.J."/>
            <person name="Kim Y."/>
            <person name="Won Y.J."/>
        </authorList>
    </citation>
    <scope>NUCLEOTIDE SEQUENCE [LARGE SCALE GENOMIC DNA]</scope>
    <source>
        <strain evidence="1">Wonlab-2016</strain>
    </source>
</reference>
<sequence>MQKLVKPALDVHDQYSSHTYACKASNSLATPRKAAAKNRWNSLSVVALCPMCSRAWLRPVKDITTLTTVPNTVCITKHERCLRVQA</sequence>
<evidence type="ECO:0000313" key="1">
    <source>
        <dbReference type="EMBL" id="KAK7497774.1"/>
    </source>
</evidence>
<proteinExistence type="predicted"/>
<keyword evidence="2" id="KW-1185">Reference proteome</keyword>
<protein>
    <submittedName>
        <fullName evidence="1">Uncharacterized protein</fullName>
    </submittedName>
</protein>
<evidence type="ECO:0000313" key="2">
    <source>
        <dbReference type="Proteomes" id="UP001519460"/>
    </source>
</evidence>
<organism evidence="1 2">
    <name type="scientific">Batillaria attramentaria</name>
    <dbReference type="NCBI Taxonomy" id="370345"/>
    <lineage>
        <taxon>Eukaryota</taxon>
        <taxon>Metazoa</taxon>
        <taxon>Spiralia</taxon>
        <taxon>Lophotrochozoa</taxon>
        <taxon>Mollusca</taxon>
        <taxon>Gastropoda</taxon>
        <taxon>Caenogastropoda</taxon>
        <taxon>Sorbeoconcha</taxon>
        <taxon>Cerithioidea</taxon>
        <taxon>Batillariidae</taxon>
        <taxon>Batillaria</taxon>
    </lineage>
</organism>
<dbReference type="AlphaFoldDB" id="A0ABD0LDY8"/>
<gene>
    <name evidence="1" type="ORF">BaRGS_00010908</name>
</gene>
<dbReference type="Proteomes" id="UP001519460">
    <property type="component" value="Unassembled WGS sequence"/>
</dbReference>
<comment type="caution">
    <text evidence="1">The sequence shown here is derived from an EMBL/GenBank/DDBJ whole genome shotgun (WGS) entry which is preliminary data.</text>
</comment>
<name>A0ABD0LDY8_9CAEN</name>
<accession>A0ABD0LDY8</accession>
<dbReference type="EMBL" id="JACVVK020000055">
    <property type="protein sequence ID" value="KAK7497774.1"/>
    <property type="molecule type" value="Genomic_DNA"/>
</dbReference>